<dbReference type="PANTHER" id="PTHR10334">
    <property type="entry name" value="CYSTEINE-RICH SECRETORY PROTEIN-RELATED"/>
    <property type="match status" value="1"/>
</dbReference>
<dbReference type="GO" id="GO:0005576">
    <property type="term" value="C:extracellular region"/>
    <property type="evidence" value="ECO:0007669"/>
    <property type="project" value="InterPro"/>
</dbReference>
<evidence type="ECO:0000259" key="1">
    <source>
        <dbReference type="SMART" id="SM00198"/>
    </source>
</evidence>
<dbReference type="Pfam" id="PF00188">
    <property type="entry name" value="CAP"/>
    <property type="match status" value="1"/>
</dbReference>
<gene>
    <name evidence="2" type="ORF">BAE44_0022713</name>
</gene>
<dbReference type="Proteomes" id="UP000095767">
    <property type="component" value="Unassembled WGS sequence"/>
</dbReference>
<sequence length="157" mass="16392">MAAATLVVTPCAAQNSRNDYVDLHNKARDDVEVGPVSWDNSVAAFAQSYAAKRQGDCKPDLSGGGPNGYGEIIFWGAAGAADWSASDAVGSWVSEKQFYDHASNTCAAGQTCGAYTQVVWNTSTAIGCARFVCDNGGGFFITCNYNPAGNVPGQSPY</sequence>
<reference evidence="2 3" key="1">
    <citation type="submission" date="2016-09" db="EMBL/GenBank/DDBJ databases">
        <title>The draft genome of Dichanthelium oligosanthes: A C3 panicoid grass species.</title>
        <authorList>
            <person name="Studer A.J."/>
            <person name="Schnable J.C."/>
            <person name="Brutnell T.P."/>
        </authorList>
    </citation>
    <scope>NUCLEOTIDE SEQUENCE [LARGE SCALE GENOMIC DNA]</scope>
    <source>
        <strain evidence="3">cv. Kellogg 1175</strain>
        <tissue evidence="2">Leaf</tissue>
    </source>
</reference>
<evidence type="ECO:0000313" key="3">
    <source>
        <dbReference type="Proteomes" id="UP000095767"/>
    </source>
</evidence>
<evidence type="ECO:0000313" key="2">
    <source>
        <dbReference type="EMBL" id="OEL16268.1"/>
    </source>
</evidence>
<dbReference type="AlphaFoldDB" id="A0A1E5UTX9"/>
<dbReference type="InterPro" id="IPR014044">
    <property type="entry name" value="CAP_dom"/>
</dbReference>
<proteinExistence type="predicted"/>
<feature type="domain" description="SCP" evidence="1">
    <location>
        <begin position="15"/>
        <end position="153"/>
    </location>
</feature>
<keyword evidence="3" id="KW-1185">Reference proteome</keyword>
<dbReference type="InterPro" id="IPR018244">
    <property type="entry name" value="Allrgn_V5/Tpx1_CS"/>
</dbReference>
<dbReference type="PRINTS" id="PR00837">
    <property type="entry name" value="V5TPXLIKE"/>
</dbReference>
<dbReference type="STRING" id="888268.A0A1E5UTX9"/>
<comment type="caution">
    <text evidence="2">The sequence shown here is derived from an EMBL/GenBank/DDBJ whole genome shotgun (WGS) entry which is preliminary data.</text>
</comment>
<dbReference type="PROSITE" id="PS01010">
    <property type="entry name" value="CRISP_2"/>
    <property type="match status" value="1"/>
</dbReference>
<dbReference type="InterPro" id="IPR035940">
    <property type="entry name" value="CAP_sf"/>
</dbReference>
<dbReference type="Gene3D" id="3.40.33.10">
    <property type="entry name" value="CAP"/>
    <property type="match status" value="1"/>
</dbReference>
<protein>
    <submittedName>
        <fullName evidence="2">Pathogenesis-related protein 1</fullName>
    </submittedName>
</protein>
<dbReference type="SUPFAM" id="SSF55797">
    <property type="entry name" value="PR-1-like"/>
    <property type="match status" value="1"/>
</dbReference>
<dbReference type="EMBL" id="LWDX02063507">
    <property type="protein sequence ID" value="OEL16268.1"/>
    <property type="molecule type" value="Genomic_DNA"/>
</dbReference>
<accession>A0A1E5UTX9</accession>
<dbReference type="FunFam" id="3.40.33.10:FF:000004">
    <property type="entry name" value="CAP, cysteine-rich secretory protein, antigen 5"/>
    <property type="match status" value="1"/>
</dbReference>
<dbReference type="SMART" id="SM00198">
    <property type="entry name" value="SCP"/>
    <property type="match status" value="1"/>
</dbReference>
<dbReference type="InterPro" id="IPR001283">
    <property type="entry name" value="CRISP-related"/>
</dbReference>
<dbReference type="OrthoDB" id="337038at2759"/>
<organism evidence="2 3">
    <name type="scientific">Dichanthelium oligosanthes</name>
    <dbReference type="NCBI Taxonomy" id="888268"/>
    <lineage>
        <taxon>Eukaryota</taxon>
        <taxon>Viridiplantae</taxon>
        <taxon>Streptophyta</taxon>
        <taxon>Embryophyta</taxon>
        <taxon>Tracheophyta</taxon>
        <taxon>Spermatophyta</taxon>
        <taxon>Magnoliopsida</taxon>
        <taxon>Liliopsida</taxon>
        <taxon>Poales</taxon>
        <taxon>Poaceae</taxon>
        <taxon>PACMAD clade</taxon>
        <taxon>Panicoideae</taxon>
        <taxon>Panicodae</taxon>
        <taxon>Paniceae</taxon>
        <taxon>Dichantheliinae</taxon>
        <taxon>Dichanthelium</taxon>
    </lineage>
</organism>
<dbReference type="CDD" id="cd05381">
    <property type="entry name" value="CAP_PR-1"/>
    <property type="match status" value="1"/>
</dbReference>
<name>A0A1E5UTX9_9POAL</name>